<dbReference type="GO" id="GO:0000272">
    <property type="term" value="P:polysaccharide catabolic process"/>
    <property type="evidence" value="ECO:0007669"/>
    <property type="project" value="UniProtKB-KW"/>
</dbReference>
<evidence type="ECO:0000259" key="6">
    <source>
        <dbReference type="PROSITE" id="PS51760"/>
    </source>
</evidence>
<dbReference type="InterPro" id="IPR001000">
    <property type="entry name" value="GH10_dom"/>
</dbReference>
<keyword evidence="5" id="KW-0732">Signal</keyword>
<evidence type="ECO:0000256" key="3">
    <source>
        <dbReference type="ARBA" id="ARBA00023277"/>
    </source>
</evidence>
<reference evidence="7" key="1">
    <citation type="submission" date="2023-05" db="EMBL/GenBank/DDBJ databases">
        <authorList>
            <person name="Huff M."/>
        </authorList>
    </citation>
    <scope>NUCLEOTIDE SEQUENCE</scope>
</reference>
<dbReference type="PANTHER" id="PTHR31490:SF83">
    <property type="entry name" value="EXOGLUCANASE_XYLANASE-LIKE ISOFORM X1"/>
    <property type="match status" value="1"/>
</dbReference>
<dbReference type="InterPro" id="IPR044846">
    <property type="entry name" value="GH10"/>
</dbReference>
<keyword evidence="4" id="KW-0624">Polysaccharide degradation</keyword>
<dbReference type="Pfam" id="PF00331">
    <property type="entry name" value="Glyco_hydro_10"/>
    <property type="match status" value="2"/>
</dbReference>
<gene>
    <name evidence="7" type="ORF">FPE_LOCUS12876</name>
</gene>
<evidence type="ECO:0000313" key="7">
    <source>
        <dbReference type="EMBL" id="CAI9765446.1"/>
    </source>
</evidence>
<comment type="similarity">
    <text evidence="1">Belongs to the glycosyl hydrolase 10 (cellulase F) family.</text>
</comment>
<name>A0AAD2DVE6_9LAMI</name>
<evidence type="ECO:0000313" key="8">
    <source>
        <dbReference type="Proteomes" id="UP000834106"/>
    </source>
</evidence>
<sequence>MQYLTFFCSLSLLLFFSNSLVLCYDGPLYDSSAYTQCKQHPEEPLYNGGILKDHVPNFLRSILGNGGQVSHPTFLLQNLTEGNRYCFSVWIKIKNADSSLVRASLVMEETNLSCIGTVIAKQGCWSFLKGGFVLTSSSKFSKLNLQDSAGRDIEMEIASASLQPFTKEQWGLNQQTKIYKERKRAVIIHVSDRHGAKLQEAEITVEQVSKDFPFGSAIAKTIIGNSRFQKWFTERFNAAVFENELKWDATEPKPGQVNYTIPDQMLEFVRANQIITRGHNIFWENPESSPQWILNLTSPDLQSAVTSRIESLMSRYKEEFIHWDVSNEMLHFDFYEKRLGPNATLQFFEKAHQIDPLATLFMNEYNVVETCDDVNSTVDTYISRMIELKRGGVTMDGIGLQGHFDVPNPPLMRAILDKLATLGLPIWLTEVDISKQFSKESQAIYLEEVLREGFSHPAVNGIILWTALRQNSCYQMCLTDNDLNNLPAGDTVDKLLKEWQTGILEGKTDEYGSYSFSGFLGEYKITAKYGNKIVKSTLSVRELEKGGVSMDGIGHEGYFTVPNPPLIRAVLDKLATLGLPIWLTEVDISKRLDQETQAKYLEAVLREGVANWGGGRTVIGTWNCCSVMRLLLHC</sequence>
<feature type="domain" description="GH10" evidence="6">
    <location>
        <begin position="199"/>
        <end position="495"/>
    </location>
</feature>
<dbReference type="SMART" id="SM00633">
    <property type="entry name" value="Glyco_10"/>
    <property type="match status" value="1"/>
</dbReference>
<dbReference type="Gene3D" id="2.60.120.260">
    <property type="entry name" value="Galactose-binding domain-like"/>
    <property type="match status" value="1"/>
</dbReference>
<dbReference type="PRINTS" id="PR00134">
    <property type="entry name" value="GLHYDRLASE10"/>
</dbReference>
<accession>A0AAD2DVE6</accession>
<organism evidence="7 8">
    <name type="scientific">Fraxinus pennsylvanica</name>
    <dbReference type="NCBI Taxonomy" id="56036"/>
    <lineage>
        <taxon>Eukaryota</taxon>
        <taxon>Viridiplantae</taxon>
        <taxon>Streptophyta</taxon>
        <taxon>Embryophyta</taxon>
        <taxon>Tracheophyta</taxon>
        <taxon>Spermatophyta</taxon>
        <taxon>Magnoliopsida</taxon>
        <taxon>eudicotyledons</taxon>
        <taxon>Gunneridae</taxon>
        <taxon>Pentapetalae</taxon>
        <taxon>asterids</taxon>
        <taxon>lamiids</taxon>
        <taxon>Lamiales</taxon>
        <taxon>Oleaceae</taxon>
        <taxon>Oleeae</taxon>
        <taxon>Fraxinus</taxon>
    </lineage>
</organism>
<keyword evidence="3" id="KW-0119">Carbohydrate metabolism</keyword>
<dbReference type="PROSITE" id="PS51760">
    <property type="entry name" value="GH10_2"/>
    <property type="match status" value="1"/>
</dbReference>
<evidence type="ECO:0000256" key="4">
    <source>
        <dbReference type="ARBA" id="ARBA00023326"/>
    </source>
</evidence>
<keyword evidence="8" id="KW-1185">Reference proteome</keyword>
<feature type="chain" id="PRO_5042168874" description="GH10 domain-containing protein" evidence="5">
    <location>
        <begin position="24"/>
        <end position="634"/>
    </location>
</feature>
<dbReference type="EMBL" id="OU503042">
    <property type="protein sequence ID" value="CAI9765446.1"/>
    <property type="molecule type" value="Genomic_DNA"/>
</dbReference>
<keyword evidence="2" id="KW-0378">Hydrolase</keyword>
<evidence type="ECO:0000256" key="2">
    <source>
        <dbReference type="ARBA" id="ARBA00022801"/>
    </source>
</evidence>
<feature type="signal peptide" evidence="5">
    <location>
        <begin position="1"/>
        <end position="23"/>
    </location>
</feature>
<evidence type="ECO:0000256" key="5">
    <source>
        <dbReference type="SAM" id="SignalP"/>
    </source>
</evidence>
<dbReference type="InterPro" id="IPR017853">
    <property type="entry name" value="GH"/>
</dbReference>
<dbReference type="Gene3D" id="3.20.20.80">
    <property type="entry name" value="Glycosidases"/>
    <property type="match status" value="2"/>
</dbReference>
<dbReference type="SUPFAM" id="SSF51445">
    <property type="entry name" value="(Trans)glycosidases"/>
    <property type="match status" value="2"/>
</dbReference>
<proteinExistence type="inferred from homology"/>
<protein>
    <recommendedName>
        <fullName evidence="6">GH10 domain-containing protein</fullName>
    </recommendedName>
</protein>
<dbReference type="AlphaFoldDB" id="A0AAD2DVE6"/>
<dbReference type="GO" id="GO:0031176">
    <property type="term" value="F:endo-1,4-beta-xylanase activity"/>
    <property type="evidence" value="ECO:0007669"/>
    <property type="project" value="UniProtKB-ARBA"/>
</dbReference>
<dbReference type="PANTHER" id="PTHR31490">
    <property type="entry name" value="GLYCOSYL HYDROLASE"/>
    <property type="match status" value="1"/>
</dbReference>
<evidence type="ECO:0000256" key="1">
    <source>
        <dbReference type="ARBA" id="ARBA00007495"/>
    </source>
</evidence>
<dbReference type="Proteomes" id="UP000834106">
    <property type="component" value="Chromosome 7"/>
</dbReference>